<dbReference type="InterPro" id="IPR003265">
    <property type="entry name" value="HhH-GPD_domain"/>
</dbReference>
<dbReference type="Gene3D" id="1.10.1670.40">
    <property type="match status" value="1"/>
</dbReference>
<dbReference type="EMBL" id="CP063982">
    <property type="protein sequence ID" value="UOD51179.1"/>
    <property type="molecule type" value="Genomic_DNA"/>
</dbReference>
<reference evidence="6 7" key="1">
    <citation type="submission" date="2020-11" db="EMBL/GenBank/DDBJ databases">
        <title>Algicoccus daihaiensis sp.nov., isolated from Daihai Lake in Inner Mongolia.</title>
        <authorList>
            <person name="Kai J."/>
        </authorList>
    </citation>
    <scope>NUCLEOTIDE SEQUENCE [LARGE SCALE GENOMIC DNA]</scope>
    <source>
        <strain evidence="7">f23</strain>
    </source>
</reference>
<dbReference type="InterPro" id="IPR011257">
    <property type="entry name" value="DNA_glycosylase"/>
</dbReference>
<dbReference type="PANTHER" id="PTHR43003">
    <property type="entry name" value="DNA-3-METHYLADENINE GLYCOSYLASE"/>
    <property type="match status" value="1"/>
</dbReference>
<dbReference type="RefSeq" id="WP_243479645.1">
    <property type="nucleotide sequence ID" value="NZ_CP063982.1"/>
</dbReference>
<dbReference type="Pfam" id="PF00730">
    <property type="entry name" value="HhH-GPD"/>
    <property type="match status" value="1"/>
</dbReference>
<evidence type="ECO:0000256" key="3">
    <source>
        <dbReference type="ARBA" id="ARBA00022763"/>
    </source>
</evidence>
<accession>A0ABY4ALK8</accession>
<dbReference type="CDD" id="cd00056">
    <property type="entry name" value="ENDO3c"/>
    <property type="match status" value="1"/>
</dbReference>
<evidence type="ECO:0000313" key="6">
    <source>
        <dbReference type="EMBL" id="UOD51179.1"/>
    </source>
</evidence>
<gene>
    <name evidence="6" type="ORF">DHf2319_04595</name>
</gene>
<evidence type="ECO:0000256" key="1">
    <source>
        <dbReference type="ARBA" id="ARBA00000086"/>
    </source>
</evidence>
<sequence length="215" mass="24804">MPSRVHQPNGKPDYWDRAVSELMKRDRVMRKLIPSHPAVWLESRGNPFVTLARSIVGQQISVKAAESVWQRVLRNCGTRLTPAAVMSAGPEVLRNSGLSARKVEYILDLAEHFKRRLVRPARWAEMDDEAVIEELIDIRGIGRWTAEMFLIFNLQRPNVLPLDDIGLLRAISLLYYSGEPVSRFEAREVAQSWHPWCTVATWYLWRSLDPIPVEY</sequence>
<keyword evidence="3" id="KW-0227">DNA damage</keyword>
<comment type="catalytic activity">
    <reaction evidence="1">
        <text>Hydrolysis of alkylated DNA, releasing 3-methyladenine, 3-methylguanine, 7-methylguanine and 7-methyladenine.</text>
        <dbReference type="EC" id="3.2.2.21"/>
    </reaction>
</comment>
<keyword evidence="4" id="KW-0234">DNA repair</keyword>
<dbReference type="InterPro" id="IPR051912">
    <property type="entry name" value="Alkylbase_DNA_Glycosylase/TA"/>
</dbReference>
<feature type="domain" description="HhH-GPD" evidence="5">
    <location>
        <begin position="56"/>
        <end position="209"/>
    </location>
</feature>
<keyword evidence="7" id="KW-1185">Reference proteome</keyword>
<evidence type="ECO:0000313" key="7">
    <source>
        <dbReference type="Proteomes" id="UP000831607"/>
    </source>
</evidence>
<dbReference type="SUPFAM" id="SSF48150">
    <property type="entry name" value="DNA-glycosylase"/>
    <property type="match status" value="1"/>
</dbReference>
<protein>
    <recommendedName>
        <fullName evidence="2">DNA-3-methyladenine glycosylase II</fullName>
        <ecNumber evidence="2">3.2.2.21</ecNumber>
    </recommendedName>
</protein>
<dbReference type="Proteomes" id="UP000831607">
    <property type="component" value="Chromosome"/>
</dbReference>
<proteinExistence type="predicted"/>
<evidence type="ECO:0000259" key="5">
    <source>
        <dbReference type="SMART" id="SM00478"/>
    </source>
</evidence>
<organism evidence="6 7">
    <name type="scientific">Orrella daihaiensis</name>
    <dbReference type="NCBI Taxonomy" id="2782176"/>
    <lineage>
        <taxon>Bacteria</taxon>
        <taxon>Pseudomonadati</taxon>
        <taxon>Pseudomonadota</taxon>
        <taxon>Betaproteobacteria</taxon>
        <taxon>Burkholderiales</taxon>
        <taxon>Alcaligenaceae</taxon>
        <taxon>Orrella</taxon>
    </lineage>
</organism>
<dbReference type="PANTHER" id="PTHR43003:SF5">
    <property type="entry name" value="DNA-3-METHYLADENINE GLYCOSYLASE"/>
    <property type="match status" value="1"/>
</dbReference>
<name>A0ABY4ALK8_9BURK</name>
<evidence type="ECO:0000256" key="4">
    <source>
        <dbReference type="ARBA" id="ARBA00023204"/>
    </source>
</evidence>
<evidence type="ECO:0000256" key="2">
    <source>
        <dbReference type="ARBA" id="ARBA00012000"/>
    </source>
</evidence>
<dbReference type="EC" id="3.2.2.21" evidence="2"/>
<dbReference type="Gene3D" id="1.10.340.30">
    <property type="entry name" value="Hypothetical protein, domain 2"/>
    <property type="match status" value="1"/>
</dbReference>
<dbReference type="SMART" id="SM00478">
    <property type="entry name" value="ENDO3c"/>
    <property type="match status" value="1"/>
</dbReference>